<evidence type="ECO:0000256" key="1">
    <source>
        <dbReference type="ARBA" id="ARBA00004141"/>
    </source>
</evidence>
<dbReference type="GO" id="GO:0016020">
    <property type="term" value="C:membrane"/>
    <property type="evidence" value="ECO:0007669"/>
    <property type="project" value="UniProtKB-SubCell"/>
</dbReference>
<protein>
    <submittedName>
        <fullName evidence="7">Uncharacterized protein</fullName>
    </submittedName>
</protein>
<evidence type="ECO:0000256" key="5">
    <source>
        <dbReference type="ARBA" id="ARBA00023136"/>
    </source>
</evidence>
<feature type="transmembrane region" description="Helical" evidence="6">
    <location>
        <begin position="516"/>
        <end position="541"/>
    </location>
</feature>
<proteinExistence type="inferred from homology"/>
<dbReference type="Proteomes" id="UP000734854">
    <property type="component" value="Unassembled WGS sequence"/>
</dbReference>
<feature type="transmembrane region" description="Helical" evidence="6">
    <location>
        <begin position="402"/>
        <end position="424"/>
    </location>
</feature>
<dbReference type="Pfam" id="PF00854">
    <property type="entry name" value="PTR2"/>
    <property type="match status" value="1"/>
</dbReference>
<organism evidence="7 8">
    <name type="scientific">Zingiber officinale</name>
    <name type="common">Ginger</name>
    <name type="synonym">Amomum zingiber</name>
    <dbReference type="NCBI Taxonomy" id="94328"/>
    <lineage>
        <taxon>Eukaryota</taxon>
        <taxon>Viridiplantae</taxon>
        <taxon>Streptophyta</taxon>
        <taxon>Embryophyta</taxon>
        <taxon>Tracheophyta</taxon>
        <taxon>Spermatophyta</taxon>
        <taxon>Magnoliopsida</taxon>
        <taxon>Liliopsida</taxon>
        <taxon>Zingiberales</taxon>
        <taxon>Zingiberaceae</taxon>
        <taxon>Zingiber</taxon>
    </lineage>
</organism>
<feature type="transmembrane region" description="Helical" evidence="6">
    <location>
        <begin position="217"/>
        <end position="236"/>
    </location>
</feature>
<comment type="subcellular location">
    <subcellularLocation>
        <location evidence="1">Membrane</location>
        <topology evidence="1">Multi-pass membrane protein</topology>
    </subcellularLocation>
</comment>
<feature type="transmembrane region" description="Helical" evidence="6">
    <location>
        <begin position="105"/>
        <end position="122"/>
    </location>
</feature>
<feature type="transmembrane region" description="Helical" evidence="6">
    <location>
        <begin position="436"/>
        <end position="456"/>
    </location>
</feature>
<comment type="caution">
    <text evidence="7">The sequence shown here is derived from an EMBL/GenBank/DDBJ whole genome shotgun (WGS) entry which is preliminary data.</text>
</comment>
<feature type="transmembrane region" description="Helical" evidence="6">
    <location>
        <begin position="62"/>
        <end position="85"/>
    </location>
</feature>
<feature type="transmembrane region" description="Helical" evidence="6">
    <location>
        <begin position="476"/>
        <end position="495"/>
    </location>
</feature>
<keyword evidence="8" id="KW-1185">Reference proteome</keyword>
<feature type="transmembrane region" description="Helical" evidence="6">
    <location>
        <begin position="171"/>
        <end position="188"/>
    </location>
</feature>
<keyword evidence="3 6" id="KW-0812">Transmembrane</keyword>
<dbReference type="EMBL" id="JACMSC010000018">
    <property type="protein sequence ID" value="KAG6475643.1"/>
    <property type="molecule type" value="Genomic_DNA"/>
</dbReference>
<keyword evidence="4 6" id="KW-1133">Transmembrane helix</keyword>
<evidence type="ECO:0000256" key="3">
    <source>
        <dbReference type="ARBA" id="ARBA00022692"/>
    </source>
</evidence>
<reference evidence="7 8" key="1">
    <citation type="submission" date="2020-08" db="EMBL/GenBank/DDBJ databases">
        <title>Plant Genome Project.</title>
        <authorList>
            <person name="Zhang R.-G."/>
        </authorList>
    </citation>
    <scope>NUCLEOTIDE SEQUENCE [LARGE SCALE GENOMIC DNA]</scope>
    <source>
        <tissue evidence="7">Rhizome</tissue>
    </source>
</reference>
<evidence type="ECO:0000256" key="6">
    <source>
        <dbReference type="SAM" id="Phobius"/>
    </source>
</evidence>
<dbReference type="GO" id="GO:0022857">
    <property type="term" value="F:transmembrane transporter activity"/>
    <property type="evidence" value="ECO:0007669"/>
    <property type="project" value="InterPro"/>
</dbReference>
<accession>A0A8J5F0M9</accession>
<feature type="transmembrane region" description="Helical" evidence="6">
    <location>
        <begin position="129"/>
        <end position="151"/>
    </location>
</feature>
<dbReference type="PANTHER" id="PTHR11654">
    <property type="entry name" value="OLIGOPEPTIDE TRANSPORTER-RELATED"/>
    <property type="match status" value="1"/>
</dbReference>
<comment type="similarity">
    <text evidence="2">Belongs to the major facilitator superfamily. Proton-dependent oligopeptide transporter (POT/PTR) (TC 2.A.17) family.</text>
</comment>
<evidence type="ECO:0000313" key="8">
    <source>
        <dbReference type="Proteomes" id="UP000734854"/>
    </source>
</evidence>
<feature type="transmembrane region" description="Helical" evidence="6">
    <location>
        <begin position="242"/>
        <end position="262"/>
    </location>
</feature>
<dbReference type="InterPro" id="IPR036259">
    <property type="entry name" value="MFS_trans_sf"/>
</dbReference>
<evidence type="ECO:0000256" key="2">
    <source>
        <dbReference type="ARBA" id="ARBA00005982"/>
    </source>
</evidence>
<keyword evidence="5 6" id="KW-0472">Membrane</keyword>
<dbReference type="Gene3D" id="1.20.1250.20">
    <property type="entry name" value="MFS general substrate transporter like domains"/>
    <property type="match status" value="1"/>
</dbReference>
<dbReference type="InterPro" id="IPR000109">
    <property type="entry name" value="POT_fam"/>
</dbReference>
<name>A0A8J5F0M9_ZINOF</name>
<gene>
    <name evidence="7" type="ORF">ZIOFF_064872</name>
</gene>
<dbReference type="AlphaFoldDB" id="A0A8J5F0M9"/>
<feature type="transmembrane region" description="Helical" evidence="6">
    <location>
        <begin position="367"/>
        <end position="390"/>
    </location>
</feature>
<evidence type="ECO:0000313" key="7">
    <source>
        <dbReference type="EMBL" id="KAG6475643.1"/>
    </source>
</evidence>
<evidence type="ECO:0000256" key="4">
    <source>
        <dbReference type="ARBA" id="ARBA00022989"/>
    </source>
</evidence>
<feature type="transmembrane region" description="Helical" evidence="6">
    <location>
        <begin position="561"/>
        <end position="583"/>
    </location>
</feature>
<dbReference type="SUPFAM" id="SSF103473">
    <property type="entry name" value="MFS general substrate transporter"/>
    <property type="match status" value="1"/>
</dbReference>
<sequence>MKAYGHIKKLKERNTLEFVQLQSKAEQHSKEVGVDMKLGVVASGKPPAAAGRRAGGWLAGNLLLVNQGLATLAFFGVNVNLVLFLTRVLQQSNADAANNVSKWTGSVYIFSLVGAFLSDSYWGRYKTCVVFQLVFLLGLALLSLFSNLFLIRPTGCGDQHTPCGAHTGFEVKLFYLAIYMVALGNGGYQPNIASFGADQFDEEDPVEAHSKISFFGYFYLALNLGSLFSNTCLSYVEDHGMWALGFWASSVSAFVALAVFVAGTRNYRHRPPVGNPISRFCQVVVAAARKWRVRMLPRGENLYEVDGKELVEVEVKGWRRRILHTEGFRFLDRAAFIDEYSGELSSGNPWRLCTVTQVEEVKCILRLLPIWLCTIPYSVVFTQMASLFVVQGAAMRRTVGGFAIPPSTMSAVDILSVVAFIFLYKRVLRRFAALTELRRMGIGLVVGAAAMIAAGLVERFRLRNASDNGNASSLHIAWQMPQYALIGASEVFMYVGQLEFFNGQAPDGLKSFGSALCMTSMAFGNFVSDLIVTAVVGVTSSGGRRPGWIPANLNEGNLDRFFFLLAVLSGIDLVIYVACANWYKGIEVEGKCGKGSGNLHV</sequence>